<evidence type="ECO:0000313" key="2">
    <source>
        <dbReference type="Proteomes" id="UP001457282"/>
    </source>
</evidence>
<dbReference type="Proteomes" id="UP001457282">
    <property type="component" value="Unassembled WGS sequence"/>
</dbReference>
<comment type="caution">
    <text evidence="1">The sequence shown here is derived from an EMBL/GenBank/DDBJ whole genome shotgun (WGS) entry which is preliminary data.</text>
</comment>
<keyword evidence="2" id="KW-1185">Reference proteome</keyword>
<organism evidence="1 2">
    <name type="scientific">Rubus argutus</name>
    <name type="common">Southern blackberry</name>
    <dbReference type="NCBI Taxonomy" id="59490"/>
    <lineage>
        <taxon>Eukaryota</taxon>
        <taxon>Viridiplantae</taxon>
        <taxon>Streptophyta</taxon>
        <taxon>Embryophyta</taxon>
        <taxon>Tracheophyta</taxon>
        <taxon>Spermatophyta</taxon>
        <taxon>Magnoliopsida</taxon>
        <taxon>eudicotyledons</taxon>
        <taxon>Gunneridae</taxon>
        <taxon>Pentapetalae</taxon>
        <taxon>rosids</taxon>
        <taxon>fabids</taxon>
        <taxon>Rosales</taxon>
        <taxon>Rosaceae</taxon>
        <taxon>Rosoideae</taxon>
        <taxon>Rosoideae incertae sedis</taxon>
        <taxon>Rubus</taxon>
    </lineage>
</organism>
<dbReference type="AlphaFoldDB" id="A0AAW1Y3F5"/>
<proteinExistence type="predicted"/>
<protein>
    <submittedName>
        <fullName evidence="1">Uncharacterized protein</fullName>
    </submittedName>
</protein>
<gene>
    <name evidence="1" type="ORF">M0R45_009066</name>
</gene>
<evidence type="ECO:0000313" key="1">
    <source>
        <dbReference type="EMBL" id="KAK9943459.1"/>
    </source>
</evidence>
<name>A0AAW1Y3F5_RUBAR</name>
<reference evidence="1 2" key="1">
    <citation type="journal article" date="2023" name="G3 (Bethesda)">
        <title>A chromosome-length genome assembly and annotation of blackberry (Rubus argutus, cv. 'Hillquist').</title>
        <authorList>
            <person name="Bruna T."/>
            <person name="Aryal R."/>
            <person name="Dudchenko O."/>
            <person name="Sargent D.J."/>
            <person name="Mead D."/>
            <person name="Buti M."/>
            <person name="Cavallini A."/>
            <person name="Hytonen T."/>
            <person name="Andres J."/>
            <person name="Pham M."/>
            <person name="Weisz D."/>
            <person name="Mascagni F."/>
            <person name="Usai G."/>
            <person name="Natali L."/>
            <person name="Bassil N."/>
            <person name="Fernandez G.E."/>
            <person name="Lomsadze A."/>
            <person name="Armour M."/>
            <person name="Olukolu B."/>
            <person name="Poorten T."/>
            <person name="Britton C."/>
            <person name="Davik J."/>
            <person name="Ashrafi H."/>
            <person name="Aiden E.L."/>
            <person name="Borodovsky M."/>
            <person name="Worthington M."/>
        </authorList>
    </citation>
    <scope>NUCLEOTIDE SEQUENCE [LARGE SCALE GENOMIC DNA]</scope>
    <source>
        <strain evidence="1">PI 553951</strain>
    </source>
</reference>
<accession>A0AAW1Y3F5</accession>
<sequence length="199" mass="21652">MLSSCQPTRLHPCNWKYTISLKQLKTITVPVTNSPSTVPIQLSNTAAQFLTTISQSPWLALLRTPKPSIHKAHALLSTLLCSIPPPKLHNHNPNHQSLCVAAILTNRHHEHSIPPLMPKAQTANPCFSSRGAETAAPKLLPMLPLPSSSVPLPTIQSEPVLAFLAATAPIHAPSPLRCRELIQHWFSLAAAISSLPCRR</sequence>
<dbReference type="EMBL" id="JBEDUW010000002">
    <property type="protein sequence ID" value="KAK9943459.1"/>
    <property type="molecule type" value="Genomic_DNA"/>
</dbReference>